<sequence>MAPWIEWYVPLNGNLISDNADNT</sequence>
<dbReference type="AlphaFoldDB" id="A0A375G652"/>
<proteinExistence type="predicted"/>
<gene>
    <name evidence="1" type="ORF">CO2235_200073</name>
</gene>
<name>A0A375G652_9BURK</name>
<accession>A0A375G652</accession>
<reference evidence="1" key="1">
    <citation type="submission" date="2018-01" db="EMBL/GenBank/DDBJ databases">
        <authorList>
            <person name="Clerissi C."/>
        </authorList>
    </citation>
    <scope>NUCLEOTIDE SEQUENCE</scope>
    <source>
        <strain evidence="1">Cupriavidus oxalaticus LMG 2235</strain>
    </source>
</reference>
<dbReference type="Proteomes" id="UP000256862">
    <property type="component" value="Chromosome CO2235"/>
</dbReference>
<protein>
    <submittedName>
        <fullName evidence="1">Uncharacterized protein</fullName>
    </submittedName>
</protein>
<evidence type="ECO:0000313" key="1">
    <source>
        <dbReference type="EMBL" id="SPC14217.1"/>
    </source>
</evidence>
<organism evidence="1">
    <name type="scientific">Cupriavidus oxalaticus</name>
    <dbReference type="NCBI Taxonomy" id="96344"/>
    <lineage>
        <taxon>Bacteria</taxon>
        <taxon>Pseudomonadati</taxon>
        <taxon>Pseudomonadota</taxon>
        <taxon>Betaproteobacteria</taxon>
        <taxon>Burkholderiales</taxon>
        <taxon>Burkholderiaceae</taxon>
        <taxon>Cupriavidus</taxon>
    </lineage>
</organism>
<comment type="caution">
    <text evidence="1">The sequence shown here is derived from an EMBL/GenBank/DDBJ whole genome shotgun (WGS) entry which is preliminary data.</text>
</comment>
<dbReference type="EMBL" id="OGUS01000121">
    <property type="protein sequence ID" value="SPC14217.1"/>
    <property type="molecule type" value="Genomic_DNA"/>
</dbReference>